<feature type="transmembrane region" description="Helical" evidence="7">
    <location>
        <begin position="353"/>
        <end position="376"/>
    </location>
</feature>
<dbReference type="GO" id="GO:0022857">
    <property type="term" value="F:transmembrane transporter activity"/>
    <property type="evidence" value="ECO:0007669"/>
    <property type="project" value="TreeGrafter"/>
</dbReference>
<evidence type="ECO:0000256" key="4">
    <source>
        <dbReference type="ARBA" id="ARBA00022989"/>
    </source>
</evidence>
<gene>
    <name evidence="9" type="ORF">STAIW_v1c09960</name>
</gene>
<keyword evidence="4 7" id="KW-1133">Transmembrane helix</keyword>
<evidence type="ECO:0000256" key="5">
    <source>
        <dbReference type="ARBA" id="ARBA00023136"/>
    </source>
</evidence>
<dbReference type="HOGENOM" id="CLU_255567_0_0_14"/>
<feature type="transmembrane region" description="Helical" evidence="7">
    <location>
        <begin position="1334"/>
        <end position="1361"/>
    </location>
</feature>
<comment type="subcellular location">
    <subcellularLocation>
        <location evidence="1">Cell membrane</location>
        <topology evidence="1">Multi-pass membrane protein</topology>
    </subcellularLocation>
</comment>
<keyword evidence="3 7" id="KW-0812">Transmembrane</keyword>
<feature type="transmembrane region" description="Helical" evidence="7">
    <location>
        <begin position="451"/>
        <end position="476"/>
    </location>
</feature>
<dbReference type="Proteomes" id="UP000014984">
    <property type="component" value="Chromosome"/>
</dbReference>
<comment type="similarity">
    <text evidence="6">Belongs to the ABC-4 integral membrane protein family.</text>
</comment>
<dbReference type="eggNOG" id="COG0577">
    <property type="taxonomic scope" value="Bacteria"/>
</dbReference>
<dbReference type="RefSeq" id="WP_020834721.1">
    <property type="nucleotide sequence ID" value="NC_021846.1"/>
</dbReference>
<keyword evidence="10" id="KW-1185">Reference proteome</keyword>
<feature type="transmembrane region" description="Helical" evidence="7">
    <location>
        <begin position="405"/>
        <end position="431"/>
    </location>
</feature>
<evidence type="ECO:0000313" key="10">
    <source>
        <dbReference type="Proteomes" id="UP000014984"/>
    </source>
</evidence>
<dbReference type="PATRIC" id="fig|1276220.3.peg.1015"/>
<feature type="transmembrane region" description="Helical" evidence="7">
    <location>
        <begin position="1296"/>
        <end position="1319"/>
    </location>
</feature>
<dbReference type="InterPro" id="IPR050250">
    <property type="entry name" value="Macrolide_Exporter_MacB"/>
</dbReference>
<accession>S5M0P7</accession>
<dbReference type="KEGG" id="stai:STAIW_v1c09960"/>
<dbReference type="PANTHER" id="PTHR30572:SF4">
    <property type="entry name" value="ABC TRANSPORTER PERMEASE YTRF"/>
    <property type="match status" value="1"/>
</dbReference>
<dbReference type="InterPro" id="IPR003838">
    <property type="entry name" value="ABC3_permease_C"/>
</dbReference>
<organism evidence="9 10">
    <name type="scientific">Spiroplasma taiwanense CT-1</name>
    <dbReference type="NCBI Taxonomy" id="1276220"/>
    <lineage>
        <taxon>Bacteria</taxon>
        <taxon>Bacillati</taxon>
        <taxon>Mycoplasmatota</taxon>
        <taxon>Mollicutes</taxon>
        <taxon>Entomoplasmatales</taxon>
        <taxon>Spiroplasmataceae</taxon>
        <taxon>Spiroplasma</taxon>
    </lineage>
</organism>
<dbReference type="PANTHER" id="PTHR30572">
    <property type="entry name" value="MEMBRANE COMPONENT OF TRANSPORTER-RELATED"/>
    <property type="match status" value="1"/>
</dbReference>
<dbReference type="OrthoDB" id="393409at2"/>
<evidence type="ECO:0000259" key="8">
    <source>
        <dbReference type="Pfam" id="PF02687"/>
    </source>
</evidence>
<protein>
    <submittedName>
        <fullName evidence="9">ABC transporter permease</fullName>
    </submittedName>
</protein>
<evidence type="ECO:0000256" key="2">
    <source>
        <dbReference type="ARBA" id="ARBA00022475"/>
    </source>
</evidence>
<evidence type="ECO:0000256" key="3">
    <source>
        <dbReference type="ARBA" id="ARBA00022692"/>
    </source>
</evidence>
<feature type="domain" description="ABC3 transporter permease C-terminal" evidence="8">
    <location>
        <begin position="1246"/>
        <end position="1366"/>
    </location>
</feature>
<keyword evidence="5 7" id="KW-0472">Membrane</keyword>
<feature type="domain" description="ABC3 transporter permease C-terminal" evidence="8">
    <location>
        <begin position="360"/>
        <end position="477"/>
    </location>
</feature>
<feature type="transmembrane region" description="Helical" evidence="7">
    <location>
        <begin position="521"/>
        <end position="544"/>
    </location>
</feature>
<keyword evidence="2" id="KW-1003">Cell membrane</keyword>
<evidence type="ECO:0000256" key="7">
    <source>
        <dbReference type="SAM" id="Phobius"/>
    </source>
</evidence>
<proteinExistence type="inferred from homology"/>
<evidence type="ECO:0000313" key="9">
    <source>
        <dbReference type="EMBL" id="AGR41582.1"/>
    </source>
</evidence>
<dbReference type="STRING" id="1276220.STAIW_v1c09960"/>
<dbReference type="Pfam" id="PF02687">
    <property type="entry name" value="FtsX"/>
    <property type="match status" value="2"/>
</dbReference>
<sequence length="1374" mass="157051">MRGIRLLLKNAFKTAWRSPSQLIGLSSLVMLVSMITSLLSSTSTRVIDAYEYLNTNSNVRNVVMDIDQTTTRLEKPDEFNLNIESQEVYQQWVLNKMAQNYKFNWSRTEARTFSDIKMANSSLVIKILAKTNQNDKKAVDKLVVSKGENFSAEKEKSKREIIVGESFALANKLSVGDIIRVQKDQYGDQLLVKSDKNIAEKMESWESFYDIENSEYSGMNWFKVIGFGSSSDFVTPIIDSTTVIPNVDTEAIMYIDPQLFGLSLYEQNYSNDNIYNFDNRNSVIVVSSDSDKETYYSLKFNSSNITEEQIENLNTDFKYYGKIKKEITFFFKSDDQNYRFHSRTLTFKSVINAYNIAATLLLIIILVISLFTIILITRKQIDNMKRQIGCLKSLGYKKREIVNNFIAAPLIVAIIGSILGYIISIFIGGTIVGVFSKYFNIAFTGFTFEVISLIVSIIAIWLILTITAIIMAYYTIKNSTLNLLKGNADRGISKFGLAIKRGFSRGNFNSKLRTALLTTSLGKLFGVSITMFLGTIMLTTTIVAPKVLKDNMTETFNGLNFKNQIEYTQPIASNPLSFYRTYNLNFENDDWGYNEEKYVQTYSGEKKVTGKTAAPVINNGTTTEIDVEKIINQIINGDINSQFYTYDIYGDQEEHNGGPEPWSVMSYLNWKNLSIDFLKNLDKVYMEDNIINNIGLATLLNQWIDYGLFKTEIQSVQTEKELANSLLWFYKKYTSGISLQFNPSFTQKEENWLDWKWDSGKTIDSMFKTEIVKKLWLNGNIEDLISEENQNFKPILNEKTKMAEIDFYGIDIKNISIEEIEDQNKVLELNQALIMWYTATFQNRLGAVILETAYSRAPYFVQQYIKTAYENNEKYNISFNLVPYDPNTEEIGTFFNINFQNRKKILESAKIYGINPDTNLLDLRSETGEKLNQNLYENNIEEDNLIPIIINETLATKSGYKVDDVINLEVIKDEVIQNDEVLNLDDNFSKNNQVAFEEYRSQSSRTYYSSSGKSFVDNPIFGDVNSIKYGNKSISGSNASSSTNTTQIHQSVLGGETYIFQNKDSSNKFKIVGIQKGYGKAQGWVLNQNANKIMSYDKIIKWYFENYFMKEWAKLPELKSAIGGDPTIIDNITDYDNFFEKLNSGENQEELNKINDLFNNLYPVFNYKNSPNQEFLDLTKGFSTSQRFGDYSSRGLNGTYSANKDDGTISEYVEGLGIGSLSTMMPLEKTRQILGQITEIVNMTMIMFMVIALIVSITIILLTTGLIIYENKEFIATMKILGYSNKYIVRQILGMYVLPIIFTFIIGFITGWFIFVWAIDLLALTTVWVLPVSFVWWIPVSVFLIILGVYTLSFLAGWANIQKINPLEALKIND</sequence>
<feature type="transmembrane region" description="Helical" evidence="7">
    <location>
        <begin position="1245"/>
        <end position="1269"/>
    </location>
</feature>
<name>S5M0P7_9MOLU</name>
<reference evidence="9 10" key="1">
    <citation type="journal article" date="2013" name="Genome Biol. Evol.">
        <title>Comparison of metabolic capacities and inference of gene content evolution in mosquito-associated Spiroplasma diminutum and S. taiwanense.</title>
        <authorList>
            <person name="Lo W.S."/>
            <person name="Ku C."/>
            <person name="Chen L.L."/>
            <person name="Chang T.H."/>
            <person name="Kuo C.H."/>
        </authorList>
    </citation>
    <scope>NUCLEOTIDE SEQUENCE [LARGE SCALE GENOMIC DNA]</scope>
    <source>
        <strain evidence="9">CT-1</strain>
    </source>
</reference>
<dbReference type="EMBL" id="CP005074">
    <property type="protein sequence ID" value="AGR41582.1"/>
    <property type="molecule type" value="Genomic_DNA"/>
</dbReference>
<dbReference type="GO" id="GO:0005886">
    <property type="term" value="C:plasma membrane"/>
    <property type="evidence" value="ECO:0007669"/>
    <property type="project" value="UniProtKB-SubCell"/>
</dbReference>
<evidence type="ECO:0000256" key="1">
    <source>
        <dbReference type="ARBA" id="ARBA00004651"/>
    </source>
</evidence>
<evidence type="ECO:0000256" key="6">
    <source>
        <dbReference type="ARBA" id="ARBA00038076"/>
    </source>
</evidence>